<evidence type="ECO:0000259" key="11">
    <source>
        <dbReference type="PROSITE" id="PS50111"/>
    </source>
</evidence>
<keyword evidence="5 10" id="KW-1133">Transmembrane helix</keyword>
<dbReference type="CDD" id="cd12913">
    <property type="entry name" value="PDC1_MCP_like"/>
    <property type="match status" value="1"/>
</dbReference>
<dbReference type="InterPro" id="IPR033479">
    <property type="entry name" value="dCache_1"/>
</dbReference>
<dbReference type="InterPro" id="IPR003660">
    <property type="entry name" value="HAMP_dom"/>
</dbReference>
<keyword evidence="14" id="KW-1185">Reference proteome</keyword>
<sequence>MRMRKKLISSFVLTVIVPILAISIMSITRTKQESLTRFTASSDSEIRQVENTFVLFFEQMKNNARFLAQSQAVVNVSDDTSTYFGAEKMMTPETSGDNEAEIFRLFESFGVTHPELLFVYLGTAQGGFIQYPAEPLGGYDPRKRPWYQEVSQASDKVVITEPYQGVTGQAMVSVATAIKRDSALVGVQSLDVTLATLTDIVSSIQLGDTGYLMLLDGNGTILADPKNPDSNFKNVADLSSPKYQAIKNMSSAHKDALVAIEDAEKQMMAKSYYSKTLNWTFVALMDEDEILSSAYAMSYNISVIALIMLVLFIVIAIVLANKIVYPIEMVSEGLKEIAQGEGNLSKRLQIIGNDEISELASWFNQFLNSINALVIDIKNNASNLNEQAQQSHGSIDEIRGQCHHQASTSQQTAEHTHAMENMAMTVNDNCTQALSEISNTDSHAQQGNELIQSTVKQVATLNDSLGSSAQAMSELEDQSNNITNILEVIRTIAEQTNLLALNAAIEAARAGEQGRGFAVVADEVRTLAQRSHDATKDIEKVLTKLTEKTRAVSKHMTLSVEESKSAIEQSEQAHQAFEEIADSISRVKPIIANISQQAEQQGAYSSDSRTQIEGVNQSIKQVSQSADTLYDGAKQLVIFANNLNELVGRFNTD</sequence>
<evidence type="ECO:0000256" key="1">
    <source>
        <dbReference type="ARBA" id="ARBA00004651"/>
    </source>
</evidence>
<keyword evidence="7 9" id="KW-0807">Transducer</keyword>
<gene>
    <name evidence="13" type="ORF">QNM18_14425</name>
</gene>
<dbReference type="Proteomes" id="UP001231915">
    <property type="component" value="Unassembled WGS sequence"/>
</dbReference>
<feature type="domain" description="Methyl-accepting transducer" evidence="11">
    <location>
        <begin position="380"/>
        <end position="616"/>
    </location>
</feature>
<evidence type="ECO:0000256" key="3">
    <source>
        <dbReference type="ARBA" id="ARBA00022500"/>
    </source>
</evidence>
<evidence type="ECO:0000256" key="6">
    <source>
        <dbReference type="ARBA" id="ARBA00023136"/>
    </source>
</evidence>
<evidence type="ECO:0000256" key="2">
    <source>
        <dbReference type="ARBA" id="ARBA00022475"/>
    </source>
</evidence>
<name>A0ABT7EMM7_9GAMM</name>
<evidence type="ECO:0000256" key="7">
    <source>
        <dbReference type="ARBA" id="ARBA00023224"/>
    </source>
</evidence>
<dbReference type="InterPro" id="IPR029151">
    <property type="entry name" value="Sensor-like_sf"/>
</dbReference>
<evidence type="ECO:0000313" key="13">
    <source>
        <dbReference type="EMBL" id="MDK2596255.1"/>
    </source>
</evidence>
<dbReference type="Gene3D" id="1.10.287.950">
    <property type="entry name" value="Methyl-accepting chemotaxis protein"/>
    <property type="match status" value="1"/>
</dbReference>
<dbReference type="Pfam" id="PF00015">
    <property type="entry name" value="MCPsignal"/>
    <property type="match status" value="1"/>
</dbReference>
<dbReference type="CDD" id="cd12912">
    <property type="entry name" value="PDC2_MCP_like"/>
    <property type="match status" value="1"/>
</dbReference>
<dbReference type="InterPro" id="IPR004089">
    <property type="entry name" value="MCPsignal_dom"/>
</dbReference>
<keyword evidence="4 10" id="KW-0812">Transmembrane</keyword>
<evidence type="ECO:0000256" key="10">
    <source>
        <dbReference type="SAM" id="Phobius"/>
    </source>
</evidence>
<proteinExistence type="inferred from homology"/>
<evidence type="ECO:0000313" key="14">
    <source>
        <dbReference type="Proteomes" id="UP001231915"/>
    </source>
</evidence>
<dbReference type="CDD" id="cd11386">
    <property type="entry name" value="MCP_signal"/>
    <property type="match status" value="1"/>
</dbReference>
<dbReference type="PANTHER" id="PTHR32089:SF119">
    <property type="entry name" value="METHYL-ACCEPTING CHEMOTAXIS PROTEIN CTPL"/>
    <property type="match status" value="1"/>
</dbReference>
<dbReference type="CDD" id="cd06225">
    <property type="entry name" value="HAMP"/>
    <property type="match status" value="1"/>
</dbReference>
<evidence type="ECO:0000256" key="9">
    <source>
        <dbReference type="PROSITE-ProRule" id="PRU00284"/>
    </source>
</evidence>
<dbReference type="RefSeq" id="WP_284137642.1">
    <property type="nucleotide sequence ID" value="NZ_JASJUT010000005.1"/>
</dbReference>
<dbReference type="PANTHER" id="PTHR32089">
    <property type="entry name" value="METHYL-ACCEPTING CHEMOTAXIS PROTEIN MCPB"/>
    <property type="match status" value="1"/>
</dbReference>
<protein>
    <submittedName>
        <fullName evidence="13">Methyl-accepting chemotaxis protein</fullName>
    </submittedName>
</protein>
<keyword evidence="2" id="KW-1003">Cell membrane</keyword>
<organism evidence="13 14">
    <name type="scientific">Pseudoalteromonas obscura</name>
    <dbReference type="NCBI Taxonomy" id="3048491"/>
    <lineage>
        <taxon>Bacteria</taxon>
        <taxon>Pseudomonadati</taxon>
        <taxon>Pseudomonadota</taxon>
        <taxon>Gammaproteobacteria</taxon>
        <taxon>Alteromonadales</taxon>
        <taxon>Pseudoalteromonadaceae</taxon>
        <taxon>Pseudoalteromonas</taxon>
    </lineage>
</organism>
<accession>A0ABT7EMM7</accession>
<dbReference type="EMBL" id="JASJUT010000005">
    <property type="protein sequence ID" value="MDK2596255.1"/>
    <property type="molecule type" value="Genomic_DNA"/>
</dbReference>
<dbReference type="SUPFAM" id="SSF58104">
    <property type="entry name" value="Methyl-accepting chemotaxis protein (MCP) signaling domain"/>
    <property type="match status" value="1"/>
</dbReference>
<comment type="similarity">
    <text evidence="8">Belongs to the methyl-accepting chemotaxis (MCP) protein family.</text>
</comment>
<evidence type="ECO:0000256" key="4">
    <source>
        <dbReference type="ARBA" id="ARBA00022692"/>
    </source>
</evidence>
<evidence type="ECO:0000256" key="5">
    <source>
        <dbReference type="ARBA" id="ARBA00022989"/>
    </source>
</evidence>
<feature type="transmembrane region" description="Helical" evidence="10">
    <location>
        <begin position="299"/>
        <end position="320"/>
    </location>
</feature>
<dbReference type="SUPFAM" id="SSF103190">
    <property type="entry name" value="Sensory domain-like"/>
    <property type="match status" value="1"/>
</dbReference>
<reference evidence="13 14" key="1">
    <citation type="submission" date="2023-05" db="EMBL/GenBank/DDBJ databases">
        <title>Pseudoalteromonas ardens sp. nov., Pseudoalteromonas obscura sp. nov., and Pseudoalteromonas umbrosa sp. nov., isolated from the coral Montipora capitata.</title>
        <authorList>
            <person name="Thomas E.M."/>
            <person name="Smith E.M."/>
            <person name="Papke E."/>
            <person name="Shlafstein M.D."/>
            <person name="Oline D.K."/>
            <person name="Videau P."/>
            <person name="Saw J.H."/>
            <person name="Strangman W.K."/>
            <person name="Ushijima B."/>
        </authorList>
    </citation>
    <scope>NUCLEOTIDE SEQUENCE [LARGE SCALE GENOMIC DNA]</scope>
    <source>
        <strain evidence="13 14">P94</strain>
    </source>
</reference>
<dbReference type="SMART" id="SM00283">
    <property type="entry name" value="MA"/>
    <property type="match status" value="1"/>
</dbReference>
<dbReference type="PROSITE" id="PS50885">
    <property type="entry name" value="HAMP"/>
    <property type="match status" value="1"/>
</dbReference>
<keyword evidence="3" id="KW-0145">Chemotaxis</keyword>
<dbReference type="Pfam" id="PF00672">
    <property type="entry name" value="HAMP"/>
    <property type="match status" value="1"/>
</dbReference>
<dbReference type="SMART" id="SM00304">
    <property type="entry name" value="HAMP"/>
    <property type="match status" value="1"/>
</dbReference>
<feature type="domain" description="HAMP" evidence="12">
    <location>
        <begin position="321"/>
        <end position="375"/>
    </location>
</feature>
<dbReference type="Gene3D" id="3.30.450.20">
    <property type="entry name" value="PAS domain"/>
    <property type="match status" value="2"/>
</dbReference>
<comment type="caution">
    <text evidence="13">The sequence shown here is derived from an EMBL/GenBank/DDBJ whole genome shotgun (WGS) entry which is preliminary data.</text>
</comment>
<dbReference type="Pfam" id="PF02743">
    <property type="entry name" value="dCache_1"/>
    <property type="match status" value="1"/>
</dbReference>
<dbReference type="PROSITE" id="PS50111">
    <property type="entry name" value="CHEMOTAXIS_TRANSDUC_2"/>
    <property type="match status" value="1"/>
</dbReference>
<keyword evidence="6 10" id="KW-0472">Membrane</keyword>
<evidence type="ECO:0000256" key="8">
    <source>
        <dbReference type="ARBA" id="ARBA00029447"/>
    </source>
</evidence>
<comment type="subcellular location">
    <subcellularLocation>
        <location evidence="1">Cell membrane</location>
        <topology evidence="1">Multi-pass membrane protein</topology>
    </subcellularLocation>
</comment>
<evidence type="ECO:0000259" key="12">
    <source>
        <dbReference type="PROSITE" id="PS50885"/>
    </source>
</evidence>